<proteinExistence type="predicted"/>
<dbReference type="OrthoDB" id="7678938at2"/>
<dbReference type="SUPFAM" id="SSF55729">
    <property type="entry name" value="Acyl-CoA N-acyltransferases (Nat)"/>
    <property type="match status" value="1"/>
</dbReference>
<evidence type="ECO:0000313" key="1">
    <source>
        <dbReference type="EMBL" id="AKS05699.1"/>
    </source>
</evidence>
<dbReference type="EMBL" id="CP011507">
    <property type="protein sequence ID" value="AKS05699.1"/>
    <property type="molecule type" value="Genomic_DNA"/>
</dbReference>
<evidence type="ECO:0000313" key="2">
    <source>
        <dbReference type="Proteomes" id="UP000036608"/>
    </source>
</evidence>
<dbReference type="RefSeq" id="WP_049709404.1">
    <property type="nucleotide sequence ID" value="NZ_CP011507.1"/>
</dbReference>
<dbReference type="AlphaFoldDB" id="A0A0H5A424"/>
<organism evidence="1 2">
    <name type="scientific">Pseudomonas trivialis</name>
    <dbReference type="NCBI Taxonomy" id="200450"/>
    <lineage>
        <taxon>Bacteria</taxon>
        <taxon>Pseudomonadati</taxon>
        <taxon>Pseudomonadota</taxon>
        <taxon>Gammaproteobacteria</taxon>
        <taxon>Pseudomonadales</taxon>
        <taxon>Pseudomonadaceae</taxon>
        <taxon>Pseudomonas</taxon>
    </lineage>
</organism>
<protein>
    <submittedName>
        <fullName evidence="1">Uncharacterized protein</fullName>
    </submittedName>
</protein>
<sequence>MILGLSEWSNYKERLEALFHDSFGKSIDPAYFDWRYINNHKEQLLFSLEVDAQTVAASYSAFPVDLECDGEVVRTALSMTTMTHPEWRGKGLFPKLATELYSESKGKIAAVWGFPNANSHSTFINKLEWSDIYEIPTMALDLAKVQGGNFQDNYFIKRDDDFLEEYSHQHYDGLIRVYKSREYLRWRYAENPVNSYENHVISEGGIVSSYVVTKAFGRSIDVVDMCFSNASEAKALLSHIIKKSVSDELVSINCWMPTHHWSHAILERLGFTNVAPITYFAGRKLNPEKLPEHWASYRGWYLQMGDSDVY</sequence>
<dbReference type="Pfam" id="PF13527">
    <property type="entry name" value="Acetyltransf_9"/>
    <property type="match status" value="1"/>
</dbReference>
<name>A0A0H5A424_9PSED</name>
<dbReference type="PATRIC" id="fig|200450.3.peg.1277"/>
<reference evidence="1 2" key="1">
    <citation type="journal article" date="2015" name="Genome Announc.">
        <title>Complete Genome Sequence of the Rhizobacterium Pseudomonas trivialis Strain IHBB745 with Multiple Plant Growth-Promoting Activities and Tolerance to Desiccation and Alkalinity.</title>
        <authorList>
            <person name="Gulati A."/>
            <person name="Swarnkar M.K."/>
            <person name="Vyas P."/>
            <person name="Rahi P."/>
            <person name="Thakur R."/>
            <person name="Thakur N."/>
            <person name="Singh A.K."/>
        </authorList>
    </citation>
    <scope>NUCLEOTIDE SEQUENCE [LARGE SCALE GENOMIC DNA]</scope>
    <source>
        <strain evidence="2">745</strain>
    </source>
</reference>
<reference evidence="2" key="2">
    <citation type="submission" date="2015-05" db="EMBL/GenBank/DDBJ databases">
        <authorList>
            <person name="Swarnkar M.K."/>
            <person name="Vyas P."/>
            <person name="Rahi P."/>
            <person name="Thakur R."/>
            <person name="Thakur N."/>
            <person name="Singh A.K."/>
            <person name="Gulati A."/>
        </authorList>
    </citation>
    <scope>NUCLEOTIDE SEQUENCE [LARGE SCALE GENOMIC DNA]</scope>
    <source>
        <strain evidence="2">745</strain>
    </source>
</reference>
<dbReference type="Proteomes" id="UP000036608">
    <property type="component" value="Chromosome"/>
</dbReference>
<dbReference type="KEGG" id="ptv:AA957_06165"/>
<gene>
    <name evidence="1" type="ORF">AA957_06165</name>
</gene>
<accession>A0A0H5A424</accession>
<dbReference type="InterPro" id="IPR016181">
    <property type="entry name" value="Acyl_CoA_acyltransferase"/>
</dbReference>
<dbReference type="Gene3D" id="3.40.630.30">
    <property type="match status" value="1"/>
</dbReference>